<reference evidence="1" key="2">
    <citation type="journal article" date="2015" name="Data Brief">
        <title>Shoot transcriptome of the giant reed, Arundo donax.</title>
        <authorList>
            <person name="Barrero R.A."/>
            <person name="Guerrero F.D."/>
            <person name="Moolhuijzen P."/>
            <person name="Goolsby J.A."/>
            <person name="Tidwell J."/>
            <person name="Bellgard S.E."/>
            <person name="Bellgard M.I."/>
        </authorList>
    </citation>
    <scope>NUCLEOTIDE SEQUENCE</scope>
    <source>
        <tissue evidence="1">Shoot tissue taken approximately 20 cm above the soil surface</tissue>
    </source>
</reference>
<dbReference type="AlphaFoldDB" id="A0A0A9H9N2"/>
<evidence type="ECO:0000313" key="1">
    <source>
        <dbReference type="EMBL" id="JAE31541.1"/>
    </source>
</evidence>
<reference evidence="1" key="1">
    <citation type="submission" date="2014-09" db="EMBL/GenBank/DDBJ databases">
        <authorList>
            <person name="Magalhaes I.L.F."/>
            <person name="Oliveira U."/>
            <person name="Santos F.R."/>
            <person name="Vidigal T.H.D.A."/>
            <person name="Brescovit A.D."/>
            <person name="Santos A.J."/>
        </authorList>
    </citation>
    <scope>NUCLEOTIDE SEQUENCE</scope>
    <source>
        <tissue evidence="1">Shoot tissue taken approximately 20 cm above the soil surface</tissue>
    </source>
</reference>
<accession>A0A0A9H9N2</accession>
<sequence>MWIYDLSTYPELPSQGVTDPCC</sequence>
<proteinExistence type="predicted"/>
<name>A0A0A9H9N2_ARUDO</name>
<protein>
    <submittedName>
        <fullName evidence="1">Uncharacterized protein</fullName>
    </submittedName>
</protein>
<dbReference type="EMBL" id="GBRH01166355">
    <property type="protein sequence ID" value="JAE31541.1"/>
    <property type="molecule type" value="Transcribed_RNA"/>
</dbReference>
<organism evidence="1">
    <name type="scientific">Arundo donax</name>
    <name type="common">Giant reed</name>
    <name type="synonym">Donax arundinaceus</name>
    <dbReference type="NCBI Taxonomy" id="35708"/>
    <lineage>
        <taxon>Eukaryota</taxon>
        <taxon>Viridiplantae</taxon>
        <taxon>Streptophyta</taxon>
        <taxon>Embryophyta</taxon>
        <taxon>Tracheophyta</taxon>
        <taxon>Spermatophyta</taxon>
        <taxon>Magnoliopsida</taxon>
        <taxon>Liliopsida</taxon>
        <taxon>Poales</taxon>
        <taxon>Poaceae</taxon>
        <taxon>PACMAD clade</taxon>
        <taxon>Arundinoideae</taxon>
        <taxon>Arundineae</taxon>
        <taxon>Arundo</taxon>
    </lineage>
</organism>